<dbReference type="AlphaFoldDB" id="G0W5R8"/>
<keyword evidence="3" id="KW-1185">Reference proteome</keyword>
<dbReference type="GeneID" id="11498100"/>
<reference evidence="2 3" key="1">
    <citation type="journal article" date="2011" name="Proc. Natl. Acad. Sci. U.S.A.">
        <title>Evolutionary erosion of yeast sex chromosomes by mating-type switching accidents.</title>
        <authorList>
            <person name="Gordon J.L."/>
            <person name="Armisen D."/>
            <person name="Proux-Wera E."/>
            <person name="Oheigeartaigh S.S."/>
            <person name="Byrne K.P."/>
            <person name="Wolfe K.H."/>
        </authorList>
    </citation>
    <scope>NUCLEOTIDE SEQUENCE [LARGE SCALE GENOMIC DNA]</scope>
    <source>
        <strain evidence="3">ATCC 10597 / BCRC 20456 / CBS 421 / NBRC 0211 / NRRL Y-12639</strain>
    </source>
</reference>
<dbReference type="eggNOG" id="KOG3147">
    <property type="taxonomic scope" value="Eukaryota"/>
</dbReference>
<organism evidence="2 3">
    <name type="scientific">Naumovozyma dairenensis (strain ATCC 10597 / BCRC 20456 / CBS 421 / NBRC 0211 / NRRL Y-12639)</name>
    <name type="common">Saccharomyces dairenensis</name>
    <dbReference type="NCBI Taxonomy" id="1071378"/>
    <lineage>
        <taxon>Eukaryota</taxon>
        <taxon>Fungi</taxon>
        <taxon>Dikarya</taxon>
        <taxon>Ascomycota</taxon>
        <taxon>Saccharomycotina</taxon>
        <taxon>Saccharomycetes</taxon>
        <taxon>Saccharomycetales</taxon>
        <taxon>Saccharomycetaceae</taxon>
        <taxon>Naumovozyma</taxon>
    </lineage>
</organism>
<dbReference type="InterPro" id="IPR006148">
    <property type="entry name" value="Glc/Gal-6P_isomerase"/>
</dbReference>
<proteinExistence type="predicted"/>
<gene>
    <name evidence="2" type="primary">NDAI0B00950</name>
    <name evidence="2" type="ordered locus">NDAI_0B00950</name>
</gene>
<accession>G0W5R8</accession>
<dbReference type="HOGENOM" id="CLU_1170909_0_0_1"/>
<feature type="domain" description="Glucosamine/galactosamine-6-phosphate isomerase" evidence="1">
    <location>
        <begin position="3"/>
        <end position="138"/>
    </location>
</feature>
<dbReference type="Proteomes" id="UP000000689">
    <property type="component" value="Chromosome 2"/>
</dbReference>
<evidence type="ECO:0000313" key="2">
    <source>
        <dbReference type="EMBL" id="CCD23129.1"/>
    </source>
</evidence>
<name>G0W5R8_NAUDC</name>
<dbReference type="EMBL" id="HE580268">
    <property type="protein sequence ID" value="CCD23129.1"/>
    <property type="molecule type" value="Genomic_DNA"/>
</dbReference>
<dbReference type="RefSeq" id="XP_003668372.1">
    <property type="nucleotide sequence ID" value="XM_003668324.1"/>
</dbReference>
<dbReference type="KEGG" id="ndi:NDAI_0B00950"/>
<protein>
    <recommendedName>
        <fullName evidence="1">Glucosamine/galactosamine-6-phosphate isomerase domain-containing protein</fullName>
    </recommendedName>
</protein>
<sequence length="237" mass="27431">MQSDLVKKIIEIQNEVLKKSDRFKVGVLPSKGLIDKLSEILIDKIDVELFKQIKWPQWDIFLCEENLVEFSDPLSQYGQLERNFIERITHKGDSLNFGPVVITINESMIDMMHENKEIKIAKEFDTFLPQSLDLILTGFHDEDEKGSKEKETINERVPISGQLELIKDSKASACNQLIITSKYFLNSSRIVLLSYKNLDIEDNDEVELLKEIFKEEKRLSIKYIQTVAKGSVEHLQV</sequence>
<dbReference type="STRING" id="1071378.G0W5R8"/>
<dbReference type="GO" id="GO:0005975">
    <property type="term" value="P:carbohydrate metabolic process"/>
    <property type="evidence" value="ECO:0007669"/>
    <property type="project" value="InterPro"/>
</dbReference>
<dbReference type="Gene3D" id="3.40.50.1360">
    <property type="match status" value="1"/>
</dbReference>
<dbReference type="Pfam" id="PF01182">
    <property type="entry name" value="Glucosamine_iso"/>
    <property type="match status" value="1"/>
</dbReference>
<evidence type="ECO:0000313" key="3">
    <source>
        <dbReference type="Proteomes" id="UP000000689"/>
    </source>
</evidence>
<evidence type="ECO:0000259" key="1">
    <source>
        <dbReference type="Pfam" id="PF01182"/>
    </source>
</evidence>